<sequence>MSGASTMERGGTSTENGFSRILATLRKSPLVPLLVVGAAIIAIVIALLLWAQSPSYRVLYTNLSEADGGRIISELDSRGVPYEFSAGGKTLLVPSDQVHKLRLQLAEQGLPEGGNVGFELMDNQAFGISQFAEQINFQRSLEGELAHSIESLGPVARARIHLAMAKPSVFVRERKPAKASVVLTLQPGRSLNEGQVSAIVHMVSSSVPDLTADMVTLVDQRGRLLSSEDKSAGGLSTTQLDYIAEVERSYQRRIQNILEPILGMQNVHAQVAAQVDFSQREETSERYGPNQSSERAAVRSAQQSLSYRGGDGLPEGGVPGALTNTPPTTLPSPIQTEGEENAQDANTQQDKQPPDDVQRDSVINYEVDRNVAHVQYQRGRIERLSAAVVVDYRHIENEEGEAQQIPLAESEIAQIERLVRQAMGYSEARGDDIAVVNQPFRQKAVEAALEPAWWQSPELQRLGFTLGRYLLVTLVFLMLYWLLLRPFIKRYTQAATQAQGFQASVGEDETVGESSGALSGQADDADEMEDELYEPTGQPSKVSAHARDLEILQNMAQEDPRMVAMIIRGWIHDDA</sequence>
<dbReference type="PRINTS" id="PR01009">
    <property type="entry name" value="FLGMRINGFLIF"/>
</dbReference>
<proteinExistence type="inferred from homology"/>
<evidence type="ECO:0000256" key="8">
    <source>
        <dbReference type="ARBA" id="ARBA00022989"/>
    </source>
</evidence>
<feature type="compositionally biased region" description="Low complexity" evidence="13">
    <location>
        <begin position="320"/>
        <end position="333"/>
    </location>
</feature>
<feature type="domain" description="Flagellar M-ring C-terminal" evidence="16">
    <location>
        <begin position="258"/>
        <end position="440"/>
    </location>
</feature>
<evidence type="ECO:0000256" key="6">
    <source>
        <dbReference type="ARBA" id="ARBA00022475"/>
    </source>
</evidence>
<evidence type="ECO:0000256" key="9">
    <source>
        <dbReference type="ARBA" id="ARBA00023136"/>
    </source>
</evidence>
<dbReference type="OrthoDB" id="8554211at2"/>
<dbReference type="InterPro" id="IPR006182">
    <property type="entry name" value="FliF_N_dom"/>
</dbReference>
<keyword evidence="8 14" id="KW-1133">Transmembrane helix</keyword>
<dbReference type="Gene3D" id="3.30.300.30">
    <property type="match status" value="1"/>
</dbReference>
<dbReference type="GO" id="GO:0071973">
    <property type="term" value="P:bacterial-type flagellum-dependent cell motility"/>
    <property type="evidence" value="ECO:0007669"/>
    <property type="project" value="InterPro"/>
</dbReference>
<dbReference type="GO" id="GO:0009431">
    <property type="term" value="C:bacterial-type flagellum basal body, MS ring"/>
    <property type="evidence" value="ECO:0007669"/>
    <property type="project" value="InterPro"/>
</dbReference>
<dbReference type="NCBIfam" id="TIGR00206">
    <property type="entry name" value="fliF"/>
    <property type="match status" value="1"/>
</dbReference>
<dbReference type="EMBL" id="CP042382">
    <property type="protein sequence ID" value="QEA39706.1"/>
    <property type="molecule type" value="Genomic_DNA"/>
</dbReference>
<dbReference type="GO" id="GO:0003774">
    <property type="term" value="F:cytoskeletal motor activity"/>
    <property type="evidence" value="ECO:0007669"/>
    <property type="project" value="InterPro"/>
</dbReference>
<evidence type="ECO:0000256" key="5">
    <source>
        <dbReference type="ARBA" id="ARBA00017949"/>
    </source>
</evidence>
<evidence type="ECO:0000256" key="7">
    <source>
        <dbReference type="ARBA" id="ARBA00022692"/>
    </source>
</evidence>
<dbReference type="AlphaFoldDB" id="A0A5B8SSM7"/>
<keyword evidence="10 12" id="KW-0975">Bacterial flagellum</keyword>
<dbReference type="InterPro" id="IPR000067">
    <property type="entry name" value="FlgMring_FliF"/>
</dbReference>
<keyword evidence="17" id="KW-0282">Flagellum</keyword>
<dbReference type="Proteomes" id="UP000321272">
    <property type="component" value="Chromosome"/>
</dbReference>
<feature type="domain" description="Flagellar M-ring N-terminal" evidence="15">
    <location>
        <begin position="52"/>
        <end position="226"/>
    </location>
</feature>
<dbReference type="PIRSF" id="PIRSF004862">
    <property type="entry name" value="FliF"/>
    <property type="match status" value="1"/>
</dbReference>
<dbReference type="Pfam" id="PF01514">
    <property type="entry name" value="YscJ_FliF"/>
    <property type="match status" value="1"/>
</dbReference>
<keyword evidence="6" id="KW-1003">Cell membrane</keyword>
<evidence type="ECO:0000256" key="14">
    <source>
        <dbReference type="SAM" id="Phobius"/>
    </source>
</evidence>
<accession>A0A5B8SSM7</accession>
<feature type="transmembrane region" description="Helical" evidence="14">
    <location>
        <begin position="30"/>
        <end position="51"/>
    </location>
</feature>
<dbReference type="PANTHER" id="PTHR30046">
    <property type="entry name" value="FLAGELLAR M-RING PROTEIN"/>
    <property type="match status" value="1"/>
</dbReference>
<dbReference type="PANTHER" id="PTHR30046:SF0">
    <property type="entry name" value="FLAGELLAR M-RING PROTEIN"/>
    <property type="match status" value="1"/>
</dbReference>
<dbReference type="InterPro" id="IPR013556">
    <property type="entry name" value="Flag_M-ring_C"/>
</dbReference>
<dbReference type="GO" id="GO:0005886">
    <property type="term" value="C:plasma membrane"/>
    <property type="evidence" value="ECO:0007669"/>
    <property type="project" value="UniProtKB-SubCell"/>
</dbReference>
<evidence type="ECO:0000256" key="12">
    <source>
        <dbReference type="PIRNR" id="PIRNR004862"/>
    </source>
</evidence>
<comment type="similarity">
    <text evidence="4 12">Belongs to the FliF family.</text>
</comment>
<protein>
    <recommendedName>
        <fullName evidence="5 12">Flagellar M-ring protein</fullName>
    </recommendedName>
</protein>
<evidence type="ECO:0000256" key="13">
    <source>
        <dbReference type="SAM" id="MobiDB-lite"/>
    </source>
</evidence>
<dbReference type="Pfam" id="PF08345">
    <property type="entry name" value="YscJ_FliF_C"/>
    <property type="match status" value="1"/>
</dbReference>
<keyword evidence="9 14" id="KW-0472">Membrane</keyword>
<evidence type="ECO:0000256" key="10">
    <source>
        <dbReference type="ARBA" id="ARBA00023143"/>
    </source>
</evidence>
<dbReference type="RefSeq" id="WP_147184754.1">
    <property type="nucleotide sequence ID" value="NZ_CP042382.1"/>
</dbReference>
<feature type="region of interest" description="Disordered" evidence="13">
    <location>
        <begin position="278"/>
        <end position="357"/>
    </location>
</feature>
<evidence type="ECO:0000256" key="11">
    <source>
        <dbReference type="ARBA" id="ARBA00025936"/>
    </source>
</evidence>
<dbReference type="InterPro" id="IPR043427">
    <property type="entry name" value="YscJ/FliF"/>
</dbReference>
<keyword evidence="17" id="KW-0966">Cell projection</keyword>
<evidence type="ECO:0000256" key="2">
    <source>
        <dbReference type="ARBA" id="ARBA00004117"/>
    </source>
</evidence>
<name>A0A5B8SSM7_9GAMM</name>
<comment type="subcellular location">
    <subcellularLocation>
        <location evidence="2 12">Bacterial flagellum basal body</location>
    </subcellularLocation>
    <subcellularLocation>
        <location evidence="3">Cell membrane</location>
        <topology evidence="3">Multi-pass membrane protein</topology>
    </subcellularLocation>
</comment>
<organism evidence="17 18">
    <name type="scientific">Pistricoccus aurantiacus</name>
    <dbReference type="NCBI Taxonomy" id="1883414"/>
    <lineage>
        <taxon>Bacteria</taxon>
        <taxon>Pseudomonadati</taxon>
        <taxon>Pseudomonadota</taxon>
        <taxon>Gammaproteobacteria</taxon>
        <taxon>Oceanospirillales</taxon>
        <taxon>Halomonadaceae</taxon>
        <taxon>Pistricoccus</taxon>
    </lineage>
</organism>
<evidence type="ECO:0000313" key="18">
    <source>
        <dbReference type="Proteomes" id="UP000321272"/>
    </source>
</evidence>
<feature type="compositionally biased region" description="Gly residues" evidence="13">
    <location>
        <begin position="309"/>
        <end position="319"/>
    </location>
</feature>
<feature type="region of interest" description="Disordered" evidence="13">
    <location>
        <begin position="503"/>
        <end position="543"/>
    </location>
</feature>
<feature type="transmembrane region" description="Helical" evidence="14">
    <location>
        <begin position="466"/>
        <end position="484"/>
    </location>
</feature>
<evidence type="ECO:0000259" key="16">
    <source>
        <dbReference type="Pfam" id="PF08345"/>
    </source>
</evidence>
<keyword evidence="7 14" id="KW-0812">Transmembrane</keyword>
<keyword evidence="18" id="KW-1185">Reference proteome</keyword>
<dbReference type="KEGG" id="paur:FGL86_11930"/>
<dbReference type="InterPro" id="IPR045851">
    <property type="entry name" value="AMP-bd_C_sf"/>
</dbReference>
<evidence type="ECO:0000256" key="4">
    <source>
        <dbReference type="ARBA" id="ARBA00007971"/>
    </source>
</evidence>
<evidence type="ECO:0000256" key="1">
    <source>
        <dbReference type="ARBA" id="ARBA00003820"/>
    </source>
</evidence>
<feature type="compositionally biased region" description="Polar residues" evidence="13">
    <location>
        <begin position="289"/>
        <end position="306"/>
    </location>
</feature>
<comment type="function">
    <text evidence="1 12">The M ring may be actively involved in energy transduction.</text>
</comment>
<feature type="compositionally biased region" description="Acidic residues" evidence="13">
    <location>
        <begin position="523"/>
        <end position="533"/>
    </location>
</feature>
<keyword evidence="17" id="KW-0969">Cilium</keyword>
<evidence type="ECO:0000259" key="15">
    <source>
        <dbReference type="Pfam" id="PF01514"/>
    </source>
</evidence>
<reference evidence="17 18" key="1">
    <citation type="submission" date="2019-06" db="EMBL/GenBank/DDBJ databases">
        <title>Genome analyses of bacteria isolated from kimchi.</title>
        <authorList>
            <person name="Lee S."/>
            <person name="Ahn S."/>
            <person name="Roh S."/>
        </authorList>
    </citation>
    <scope>NUCLEOTIDE SEQUENCE [LARGE SCALE GENOMIC DNA]</scope>
    <source>
        <strain evidence="17 18">CBA4606</strain>
    </source>
</reference>
<evidence type="ECO:0000313" key="17">
    <source>
        <dbReference type="EMBL" id="QEA39706.1"/>
    </source>
</evidence>
<evidence type="ECO:0000256" key="3">
    <source>
        <dbReference type="ARBA" id="ARBA00004651"/>
    </source>
</evidence>
<comment type="subunit">
    <text evidence="11">The basal body constitutes a major portion of the flagellar organelle and consists of four rings (L,P,S, and M) mounted on a central rod. The M ring is integral to the inner membrane of the cell and may be connected to the flagellar rod via the S ring. The S (supramembrane ring) lies just distal to the M ring. The L and P rings lie in the outer membrane and the periplasmic space, respectively.</text>
</comment>
<gene>
    <name evidence="17" type="primary">fliF</name>
    <name evidence="17" type="ORF">FGL86_11930</name>
</gene>